<feature type="transmembrane region" description="Helical" evidence="6">
    <location>
        <begin position="504"/>
        <end position="526"/>
    </location>
</feature>
<proteinExistence type="predicted"/>
<dbReference type="Pfam" id="PF07690">
    <property type="entry name" value="MFS_1"/>
    <property type="match status" value="1"/>
</dbReference>
<evidence type="ECO:0000256" key="2">
    <source>
        <dbReference type="ARBA" id="ARBA00022692"/>
    </source>
</evidence>
<feature type="transmembrane region" description="Helical" evidence="6">
    <location>
        <begin position="437"/>
        <end position="459"/>
    </location>
</feature>
<feature type="transmembrane region" description="Helical" evidence="6">
    <location>
        <begin position="201"/>
        <end position="220"/>
    </location>
</feature>
<dbReference type="PANTHER" id="PTHR23502">
    <property type="entry name" value="MAJOR FACILITATOR SUPERFAMILY"/>
    <property type="match status" value="1"/>
</dbReference>
<feature type="transmembrane region" description="Helical" evidence="6">
    <location>
        <begin position="357"/>
        <end position="383"/>
    </location>
</feature>
<dbReference type="GO" id="GO:0022857">
    <property type="term" value="F:transmembrane transporter activity"/>
    <property type="evidence" value="ECO:0007669"/>
    <property type="project" value="InterPro"/>
</dbReference>
<protein>
    <submittedName>
        <fullName evidence="7">MFS transporter-like protein</fullName>
    </submittedName>
</protein>
<evidence type="ECO:0000256" key="1">
    <source>
        <dbReference type="ARBA" id="ARBA00004141"/>
    </source>
</evidence>
<comment type="subcellular location">
    <subcellularLocation>
        <location evidence="1">Membrane</location>
        <topology evidence="1">Multi-pass membrane protein</topology>
    </subcellularLocation>
</comment>
<dbReference type="SUPFAM" id="SSF103473">
    <property type="entry name" value="MFS general substrate transporter"/>
    <property type="match status" value="1"/>
</dbReference>
<evidence type="ECO:0000256" key="5">
    <source>
        <dbReference type="SAM" id="MobiDB-lite"/>
    </source>
</evidence>
<feature type="transmembrane region" description="Helical" evidence="6">
    <location>
        <begin position="471"/>
        <end position="492"/>
    </location>
</feature>
<comment type="caution">
    <text evidence="7">The sequence shown here is derived from an EMBL/GenBank/DDBJ whole genome shotgun (WGS) entry which is preliminary data.</text>
</comment>
<accession>A0A9P4HFX2</accession>
<dbReference type="InterPro" id="IPR036259">
    <property type="entry name" value="MFS_trans_sf"/>
</dbReference>
<dbReference type="Gene3D" id="1.20.1250.20">
    <property type="entry name" value="MFS general substrate transporter like domains"/>
    <property type="match status" value="1"/>
</dbReference>
<feature type="transmembrane region" description="Helical" evidence="6">
    <location>
        <begin position="538"/>
        <end position="559"/>
    </location>
</feature>
<feature type="transmembrane region" description="Helical" evidence="6">
    <location>
        <begin position="395"/>
        <end position="416"/>
    </location>
</feature>
<evidence type="ECO:0000313" key="8">
    <source>
        <dbReference type="Proteomes" id="UP000799777"/>
    </source>
</evidence>
<gene>
    <name evidence="7" type="ORF">EK21DRAFT_108623</name>
</gene>
<keyword evidence="4 6" id="KW-0472">Membrane</keyword>
<dbReference type="InterPro" id="IPR011701">
    <property type="entry name" value="MFS"/>
</dbReference>
<evidence type="ECO:0000256" key="3">
    <source>
        <dbReference type="ARBA" id="ARBA00022989"/>
    </source>
</evidence>
<keyword evidence="3 6" id="KW-1133">Transmembrane helix</keyword>
<feature type="transmembrane region" description="Helical" evidence="6">
    <location>
        <begin position="70"/>
        <end position="100"/>
    </location>
</feature>
<keyword evidence="8" id="KW-1185">Reference proteome</keyword>
<feature type="transmembrane region" description="Helical" evidence="6">
    <location>
        <begin position="106"/>
        <end position="125"/>
    </location>
</feature>
<feature type="transmembrane region" description="Helical" evidence="6">
    <location>
        <begin position="226"/>
        <end position="246"/>
    </location>
</feature>
<name>A0A9P4HFX2_9PLEO</name>
<evidence type="ECO:0000313" key="7">
    <source>
        <dbReference type="EMBL" id="KAF2033833.1"/>
    </source>
</evidence>
<dbReference type="OrthoDB" id="2585655at2759"/>
<dbReference type="PANTHER" id="PTHR23502:SF29">
    <property type="entry name" value="TRANSPORTER, PUTATIVE (AFU_ORTHOLOGUE AFUA_6G06680)-RELATED"/>
    <property type="match status" value="1"/>
</dbReference>
<dbReference type="AlphaFoldDB" id="A0A9P4HFX2"/>
<feature type="transmembrane region" description="Helical" evidence="6">
    <location>
        <begin position="137"/>
        <end position="154"/>
    </location>
</feature>
<feature type="region of interest" description="Disordered" evidence="5">
    <location>
        <begin position="278"/>
        <end position="321"/>
    </location>
</feature>
<evidence type="ECO:0000256" key="4">
    <source>
        <dbReference type="ARBA" id="ARBA00023136"/>
    </source>
</evidence>
<reference evidence="7" key="1">
    <citation type="journal article" date="2020" name="Stud. Mycol.">
        <title>101 Dothideomycetes genomes: a test case for predicting lifestyles and emergence of pathogens.</title>
        <authorList>
            <person name="Haridas S."/>
            <person name="Albert R."/>
            <person name="Binder M."/>
            <person name="Bloem J."/>
            <person name="Labutti K."/>
            <person name="Salamov A."/>
            <person name="Andreopoulos B."/>
            <person name="Baker S."/>
            <person name="Barry K."/>
            <person name="Bills G."/>
            <person name="Bluhm B."/>
            <person name="Cannon C."/>
            <person name="Castanera R."/>
            <person name="Culley D."/>
            <person name="Daum C."/>
            <person name="Ezra D."/>
            <person name="Gonzalez J."/>
            <person name="Henrissat B."/>
            <person name="Kuo A."/>
            <person name="Liang C."/>
            <person name="Lipzen A."/>
            <person name="Lutzoni F."/>
            <person name="Magnuson J."/>
            <person name="Mondo S."/>
            <person name="Nolan M."/>
            <person name="Ohm R."/>
            <person name="Pangilinan J."/>
            <person name="Park H.-J."/>
            <person name="Ramirez L."/>
            <person name="Alfaro M."/>
            <person name="Sun H."/>
            <person name="Tritt A."/>
            <person name="Yoshinaga Y."/>
            <person name="Zwiers L.-H."/>
            <person name="Turgeon B."/>
            <person name="Goodwin S."/>
            <person name="Spatafora J."/>
            <person name="Crous P."/>
            <person name="Grigoriev I."/>
        </authorList>
    </citation>
    <scope>NUCLEOTIDE SEQUENCE</scope>
    <source>
        <strain evidence="7">CBS 110217</strain>
    </source>
</reference>
<evidence type="ECO:0000256" key="6">
    <source>
        <dbReference type="SAM" id="Phobius"/>
    </source>
</evidence>
<sequence length="587" mass="64418">MGLGILDDHALEHVPGTAQVLEGDQRTEIARTVARDQNLKYDKTGTILLVPQPSDDPNDPLNWPIGQRDFALLILSLTAVLASTLSPILAANTVSLAIFFERNLTDMALLTGYHLLGVGLAGFLFVPSARIWGKRHVYLLGCLICIVSCIWAGATGPNYASFLWARIFQGVGLAPFEALVNASVGDMYHVHERGVRMALSNFMVFGGAFFTPVLVGLIANRIGYQWSFYFVAIFMGVCLPLVVCFVPEMGYKREQKFDIDTMGNLVVLSDKQIAEEAARKEQGEGSGSASHEHLRVGSSEKPPVYATQGPTPNAAAASQPRKATFWERIQPFNGRKTDEKYLHLLLRPFSLFLHPGILWACLIQGTLIGFTVLIGIVLAAIMLGPPLWFGEVETGYMYTGAFIGALLGFALTGLISDWSATALTRLNNGVYEPEFRLVLVIPQLVLGCAGIYGFGWTAAAASKYGWFWPDFFFALVVMGMVCGAVASALYIVDAHRDMSIEGFTCLLVFKNVFSFALTFKGFDWIVEAGRRGGGVKSVFVAVGSVQVGICALTVPMYILGKKNRSFFYRHNIFFKTTDWIADKLTFW</sequence>
<dbReference type="GO" id="GO:0005886">
    <property type="term" value="C:plasma membrane"/>
    <property type="evidence" value="ECO:0007669"/>
    <property type="project" value="TreeGrafter"/>
</dbReference>
<feature type="transmembrane region" description="Helical" evidence="6">
    <location>
        <begin position="160"/>
        <end position="180"/>
    </location>
</feature>
<organism evidence="7 8">
    <name type="scientific">Setomelanomma holmii</name>
    <dbReference type="NCBI Taxonomy" id="210430"/>
    <lineage>
        <taxon>Eukaryota</taxon>
        <taxon>Fungi</taxon>
        <taxon>Dikarya</taxon>
        <taxon>Ascomycota</taxon>
        <taxon>Pezizomycotina</taxon>
        <taxon>Dothideomycetes</taxon>
        <taxon>Pleosporomycetidae</taxon>
        <taxon>Pleosporales</taxon>
        <taxon>Pleosporineae</taxon>
        <taxon>Phaeosphaeriaceae</taxon>
        <taxon>Setomelanomma</taxon>
    </lineage>
</organism>
<keyword evidence="2 6" id="KW-0812">Transmembrane</keyword>
<dbReference type="EMBL" id="ML978164">
    <property type="protein sequence ID" value="KAF2033833.1"/>
    <property type="molecule type" value="Genomic_DNA"/>
</dbReference>
<dbReference type="Proteomes" id="UP000799777">
    <property type="component" value="Unassembled WGS sequence"/>
</dbReference>